<evidence type="ECO:0000313" key="3">
    <source>
        <dbReference type="Proteomes" id="UP000051679"/>
    </source>
</evidence>
<dbReference type="PANTHER" id="PTHR37314">
    <property type="entry name" value="SLR0142 PROTEIN"/>
    <property type="match status" value="1"/>
</dbReference>
<dbReference type="Proteomes" id="UP000051679">
    <property type="component" value="Unassembled WGS sequence"/>
</dbReference>
<dbReference type="OrthoDB" id="7057004at2"/>
<dbReference type="Pfam" id="PF06912">
    <property type="entry name" value="DUF1275"/>
    <property type="match status" value="1"/>
</dbReference>
<evidence type="ECO:0000256" key="1">
    <source>
        <dbReference type="SAM" id="Phobius"/>
    </source>
</evidence>
<evidence type="ECO:0008006" key="4">
    <source>
        <dbReference type="Google" id="ProtNLM"/>
    </source>
</evidence>
<reference evidence="2 3" key="1">
    <citation type="journal article" date="2015" name="Genome Announc.">
        <title>Expanding the biotechnology potential of lactobacilli through comparative genomics of 213 strains and associated genera.</title>
        <authorList>
            <person name="Sun Z."/>
            <person name="Harris H.M."/>
            <person name="McCann A."/>
            <person name="Guo C."/>
            <person name="Argimon S."/>
            <person name="Zhang W."/>
            <person name="Yang X."/>
            <person name="Jeffery I.B."/>
            <person name="Cooney J.C."/>
            <person name="Kagawa T.F."/>
            <person name="Liu W."/>
            <person name="Song Y."/>
            <person name="Salvetti E."/>
            <person name="Wrobel A."/>
            <person name="Rasinkangas P."/>
            <person name="Parkhill J."/>
            <person name="Rea M.C."/>
            <person name="O'Sullivan O."/>
            <person name="Ritari J."/>
            <person name="Douillard F.P."/>
            <person name="Paul Ross R."/>
            <person name="Yang R."/>
            <person name="Briner A.E."/>
            <person name="Felis G.E."/>
            <person name="de Vos W.M."/>
            <person name="Barrangou R."/>
            <person name="Klaenhammer T.R."/>
            <person name="Caufield P.W."/>
            <person name="Cui Y."/>
            <person name="Zhang H."/>
            <person name="O'Toole P.W."/>
        </authorList>
    </citation>
    <scope>NUCLEOTIDE SEQUENCE [LARGE SCALE GENOMIC DNA]</scope>
    <source>
        <strain evidence="2 3">DSM 20505</strain>
    </source>
</reference>
<keyword evidence="1" id="KW-0472">Membrane</keyword>
<name>A0A0R1ZN33_9LACO</name>
<keyword evidence="3" id="KW-1185">Reference proteome</keyword>
<dbReference type="InterPro" id="IPR010699">
    <property type="entry name" value="DUF1275"/>
</dbReference>
<accession>A0A0R1ZN33</accession>
<feature type="transmembrane region" description="Helical" evidence="1">
    <location>
        <begin position="59"/>
        <end position="79"/>
    </location>
</feature>
<feature type="transmembrane region" description="Helical" evidence="1">
    <location>
        <begin position="12"/>
        <end position="39"/>
    </location>
</feature>
<organism evidence="2 3">
    <name type="scientific">Lacticaseibacillus sharpeae JCM 1186 = DSM 20505</name>
    <dbReference type="NCBI Taxonomy" id="1291052"/>
    <lineage>
        <taxon>Bacteria</taxon>
        <taxon>Bacillati</taxon>
        <taxon>Bacillota</taxon>
        <taxon>Bacilli</taxon>
        <taxon>Lactobacillales</taxon>
        <taxon>Lactobacillaceae</taxon>
        <taxon>Lacticaseibacillus</taxon>
    </lineage>
</organism>
<gene>
    <name evidence="2" type="ORF">FC18_GL001030</name>
</gene>
<dbReference type="RefSeq" id="WP_054680073.1">
    <property type="nucleotide sequence ID" value="NZ_AYYO01000013.1"/>
</dbReference>
<evidence type="ECO:0000313" key="2">
    <source>
        <dbReference type="EMBL" id="KRM55762.1"/>
    </source>
</evidence>
<dbReference type="EMBL" id="AYYO01000013">
    <property type="protein sequence ID" value="KRM55762.1"/>
    <property type="molecule type" value="Genomic_DNA"/>
</dbReference>
<dbReference type="AlphaFoldDB" id="A0A0R1ZN33"/>
<feature type="transmembrane region" description="Helical" evidence="1">
    <location>
        <begin position="196"/>
        <end position="216"/>
    </location>
</feature>
<feature type="transmembrane region" description="Helical" evidence="1">
    <location>
        <begin position="91"/>
        <end position="111"/>
    </location>
</feature>
<keyword evidence="1" id="KW-0812">Transmembrane</keyword>
<dbReference type="PANTHER" id="PTHR37314:SF4">
    <property type="entry name" value="UPF0700 TRANSMEMBRANE PROTEIN YOAK"/>
    <property type="match status" value="1"/>
</dbReference>
<keyword evidence="1" id="KW-1133">Transmembrane helix</keyword>
<proteinExistence type="predicted"/>
<sequence length="223" mass="23602">MSSNFPITERLPIGMLLAANAGALDAYTYVAHGGVFAGLQTGNMILMGVSAGRGDWRDFVAHLIPFLVFGVGTAIIRSLQHALNTREAKRRRAVIVLLFEAAMAVVTSLVAPYVSDTVTSSLVAIIAAAQLQEFRRLNGKPYMSIMMTGNLRTASEGFYDWLVHRDHKQLKTATDAAATIIVLIIGATVSGLAAHLIGSAGIAIAAPILIAAVIYIRTAKVAA</sequence>
<protein>
    <recommendedName>
        <fullName evidence="4">DUF1275 domain-containing protein</fullName>
    </recommendedName>
</protein>
<comment type="caution">
    <text evidence="2">The sequence shown here is derived from an EMBL/GenBank/DDBJ whole genome shotgun (WGS) entry which is preliminary data.</text>
</comment>
<dbReference type="PATRIC" id="fig|1291052.5.peg.1042"/>